<comment type="caution">
    <text evidence="1">The sequence shown here is derived from an EMBL/GenBank/DDBJ whole genome shotgun (WGS) entry which is preliminary data.</text>
</comment>
<evidence type="ECO:0000313" key="1">
    <source>
        <dbReference type="EMBL" id="KJD43470.1"/>
    </source>
</evidence>
<keyword evidence="2" id="KW-1185">Reference proteome</keyword>
<dbReference type="Proteomes" id="UP000032534">
    <property type="component" value="Unassembled WGS sequence"/>
</dbReference>
<sequence>MNPNQALNYSTNQPFPHHHHTPHHIMVTPVDPYVVETLKSVIGKYVVLETTRGRIDGCVVDCKPDHVILDVYGKKFFVRICEIVWIMPN</sequence>
<evidence type="ECO:0008006" key="3">
    <source>
        <dbReference type="Google" id="ProtNLM"/>
    </source>
</evidence>
<evidence type="ECO:0000313" key="2">
    <source>
        <dbReference type="Proteomes" id="UP000032534"/>
    </source>
</evidence>
<dbReference type="PATRIC" id="fig|159743.3.peg.5025"/>
<dbReference type="Pfam" id="PF10842">
    <property type="entry name" value="DUF2642"/>
    <property type="match status" value="1"/>
</dbReference>
<name>A0A0D7WWC4_9BACL</name>
<dbReference type="RefSeq" id="WP_044648245.1">
    <property type="nucleotide sequence ID" value="NZ_JTHP01000057.1"/>
</dbReference>
<protein>
    <recommendedName>
        <fullName evidence="3">DUF2642 domain-containing protein</fullName>
    </recommendedName>
</protein>
<dbReference type="EMBL" id="JTHP01000057">
    <property type="protein sequence ID" value="KJD43470.1"/>
    <property type="molecule type" value="Genomic_DNA"/>
</dbReference>
<proteinExistence type="predicted"/>
<dbReference type="AlphaFoldDB" id="A0A0D7WWC4"/>
<reference evidence="1 2" key="1">
    <citation type="submission" date="2014-11" db="EMBL/GenBank/DDBJ databases">
        <title>Draft Genome Sequences of Paenibacillus polymyxa NRRL B-30509 and Paenibacillus terrae NRRL B-30644, Strains from a Poultry Environment that Produce Tridecaptin A and Paenicidins.</title>
        <authorList>
            <person name="van Belkum M.J."/>
            <person name="Lohans C.T."/>
            <person name="Vederas J.C."/>
        </authorList>
    </citation>
    <scope>NUCLEOTIDE SEQUENCE [LARGE SCALE GENOMIC DNA]</scope>
    <source>
        <strain evidence="1 2">NRRL B-30644</strain>
    </source>
</reference>
<dbReference type="InterPro" id="IPR020139">
    <property type="entry name" value="DUF2642"/>
</dbReference>
<accession>A0A0D7WWC4</accession>
<gene>
    <name evidence="1" type="ORF">QD47_22605</name>
</gene>
<organism evidence="1 2">
    <name type="scientific">Paenibacillus terrae</name>
    <dbReference type="NCBI Taxonomy" id="159743"/>
    <lineage>
        <taxon>Bacteria</taxon>
        <taxon>Bacillati</taxon>
        <taxon>Bacillota</taxon>
        <taxon>Bacilli</taxon>
        <taxon>Bacillales</taxon>
        <taxon>Paenibacillaceae</taxon>
        <taxon>Paenibacillus</taxon>
    </lineage>
</organism>
<dbReference type="OrthoDB" id="2439488at2"/>